<dbReference type="AlphaFoldDB" id="A0A2P2Q4F0"/>
<name>A0A2P2Q4F0_RHIMU</name>
<evidence type="ECO:0000313" key="1">
    <source>
        <dbReference type="EMBL" id="MBX61823.1"/>
    </source>
</evidence>
<proteinExistence type="predicted"/>
<dbReference type="EMBL" id="GGEC01081339">
    <property type="protein sequence ID" value="MBX61823.1"/>
    <property type="molecule type" value="Transcribed_RNA"/>
</dbReference>
<organism evidence="1">
    <name type="scientific">Rhizophora mucronata</name>
    <name type="common">Asiatic mangrove</name>
    <dbReference type="NCBI Taxonomy" id="61149"/>
    <lineage>
        <taxon>Eukaryota</taxon>
        <taxon>Viridiplantae</taxon>
        <taxon>Streptophyta</taxon>
        <taxon>Embryophyta</taxon>
        <taxon>Tracheophyta</taxon>
        <taxon>Spermatophyta</taxon>
        <taxon>Magnoliopsida</taxon>
        <taxon>eudicotyledons</taxon>
        <taxon>Gunneridae</taxon>
        <taxon>Pentapetalae</taxon>
        <taxon>rosids</taxon>
        <taxon>fabids</taxon>
        <taxon>Malpighiales</taxon>
        <taxon>Rhizophoraceae</taxon>
        <taxon>Rhizophora</taxon>
    </lineage>
</organism>
<reference evidence="1" key="1">
    <citation type="submission" date="2018-02" db="EMBL/GenBank/DDBJ databases">
        <title>Rhizophora mucronata_Transcriptome.</title>
        <authorList>
            <person name="Meera S.P."/>
            <person name="Sreeshan A."/>
            <person name="Augustine A."/>
        </authorList>
    </citation>
    <scope>NUCLEOTIDE SEQUENCE</scope>
    <source>
        <tissue evidence="1">Leaf</tissue>
    </source>
</reference>
<protein>
    <submittedName>
        <fullName evidence="1">Uncharacterized protein</fullName>
    </submittedName>
</protein>
<accession>A0A2P2Q4F0</accession>
<sequence>MTTTNNQASIPNLIIVAYTNYFSPIRYSMNQAWC</sequence>